<accession>A0AAJ0D9R7</accession>
<evidence type="ECO:0000313" key="3">
    <source>
        <dbReference type="EMBL" id="KAK3049859.1"/>
    </source>
</evidence>
<keyword evidence="2" id="KW-0472">Membrane</keyword>
<dbReference type="EMBL" id="JAWDJX010000036">
    <property type="protein sequence ID" value="KAK3049859.1"/>
    <property type="molecule type" value="Genomic_DNA"/>
</dbReference>
<evidence type="ECO:0000256" key="1">
    <source>
        <dbReference type="SAM" id="MobiDB-lite"/>
    </source>
</evidence>
<proteinExistence type="predicted"/>
<gene>
    <name evidence="3" type="ORF">LTR09_008779</name>
</gene>
<feature type="region of interest" description="Disordered" evidence="1">
    <location>
        <begin position="272"/>
        <end position="295"/>
    </location>
</feature>
<protein>
    <submittedName>
        <fullName evidence="3">Uncharacterized protein</fullName>
    </submittedName>
</protein>
<keyword evidence="2" id="KW-0812">Transmembrane</keyword>
<feature type="compositionally biased region" description="Low complexity" evidence="1">
    <location>
        <begin position="193"/>
        <end position="213"/>
    </location>
</feature>
<dbReference type="Proteomes" id="UP001271007">
    <property type="component" value="Unassembled WGS sequence"/>
</dbReference>
<evidence type="ECO:0000256" key="2">
    <source>
        <dbReference type="SAM" id="Phobius"/>
    </source>
</evidence>
<feature type="region of interest" description="Disordered" evidence="1">
    <location>
        <begin position="193"/>
        <end position="224"/>
    </location>
</feature>
<feature type="transmembrane region" description="Helical" evidence="2">
    <location>
        <begin position="232"/>
        <end position="253"/>
    </location>
</feature>
<reference evidence="3" key="1">
    <citation type="submission" date="2023-04" db="EMBL/GenBank/DDBJ databases">
        <title>Black Yeasts Isolated from many extreme environments.</title>
        <authorList>
            <person name="Coleine C."/>
            <person name="Stajich J.E."/>
            <person name="Selbmann L."/>
        </authorList>
    </citation>
    <scope>NUCLEOTIDE SEQUENCE</scope>
    <source>
        <strain evidence="3">CCFEE 5312</strain>
    </source>
</reference>
<name>A0AAJ0D9R7_9PEZI</name>
<keyword evidence="2" id="KW-1133">Transmembrane helix</keyword>
<organism evidence="3 4">
    <name type="scientific">Extremus antarcticus</name>
    <dbReference type="NCBI Taxonomy" id="702011"/>
    <lineage>
        <taxon>Eukaryota</taxon>
        <taxon>Fungi</taxon>
        <taxon>Dikarya</taxon>
        <taxon>Ascomycota</taxon>
        <taxon>Pezizomycotina</taxon>
        <taxon>Dothideomycetes</taxon>
        <taxon>Dothideomycetidae</taxon>
        <taxon>Mycosphaerellales</taxon>
        <taxon>Extremaceae</taxon>
        <taxon>Extremus</taxon>
    </lineage>
</organism>
<comment type="caution">
    <text evidence="3">The sequence shown here is derived from an EMBL/GenBank/DDBJ whole genome shotgun (WGS) entry which is preliminary data.</text>
</comment>
<sequence length="295" mass="31287">MSSTVASSSGSTEYPLTTVFEPPSACFAAPLPTAFDTTDCSMEASVQSCYLTQASSCYPPDGDIYTVDRLDGTSTVAVWTTGIAYYPGVLPCGFQTESTGSTSVFSGSTYAYGCPSRGWTAESGTICTTLLSRNGNPTAVWQPVVFAWWASKDLARFTPALAPLLPRSAIEAFVASTTSARLTFFPVTTDADPTATTKTAQTSTQESHTSTTQVGPKKSKDTGNTLSNGAKAGIGFGVAVLALLLLALGFWLVRRKKRAGKPLLRRSGSARQYIGSKDEYETERSAQPVREVPEL</sequence>
<keyword evidence="4" id="KW-1185">Reference proteome</keyword>
<evidence type="ECO:0000313" key="4">
    <source>
        <dbReference type="Proteomes" id="UP001271007"/>
    </source>
</evidence>
<dbReference type="AlphaFoldDB" id="A0AAJ0D9R7"/>